<feature type="transmembrane region" description="Helical" evidence="8">
    <location>
        <begin position="41"/>
        <end position="58"/>
    </location>
</feature>
<evidence type="ECO:0000313" key="14">
    <source>
        <dbReference type="Proteomes" id="UP000443000"/>
    </source>
</evidence>
<dbReference type="Gene3D" id="1.20.1550.10">
    <property type="entry name" value="DsbB-like"/>
    <property type="match status" value="1"/>
</dbReference>
<evidence type="ECO:0000313" key="13">
    <source>
        <dbReference type="Proteomes" id="UP000437970"/>
    </source>
</evidence>
<dbReference type="OrthoDB" id="3711263at2"/>
<dbReference type="PANTHER" id="PTHR36570">
    <property type="entry name" value="DISULFIDE BOND FORMATION PROTEIN B"/>
    <property type="match status" value="1"/>
</dbReference>
<evidence type="ECO:0000256" key="2">
    <source>
        <dbReference type="ARBA" id="ARBA00022475"/>
    </source>
</evidence>
<keyword evidence="15" id="KW-1185">Reference proteome</keyword>
<evidence type="ECO:0000313" key="10">
    <source>
        <dbReference type="EMBL" id="MQT81081.1"/>
    </source>
</evidence>
<evidence type="ECO:0000313" key="9">
    <source>
        <dbReference type="EMBL" id="MQT26902.1"/>
    </source>
</evidence>
<dbReference type="GO" id="GO:0005886">
    <property type="term" value="C:plasma membrane"/>
    <property type="evidence" value="ECO:0007669"/>
    <property type="project" value="UniProtKB-SubCell"/>
</dbReference>
<evidence type="ECO:0000256" key="1">
    <source>
        <dbReference type="ARBA" id="ARBA00004651"/>
    </source>
</evidence>
<evidence type="ECO:0000256" key="8">
    <source>
        <dbReference type="SAM" id="Phobius"/>
    </source>
</evidence>
<dbReference type="AlphaFoldDB" id="A0A6A7YVM2"/>
<evidence type="ECO:0000256" key="6">
    <source>
        <dbReference type="ARBA" id="ARBA00023136"/>
    </source>
</evidence>
<accession>A0A6A7YVM2</accession>
<dbReference type="Proteomes" id="UP000437970">
    <property type="component" value="Unassembled WGS sequence"/>
</dbReference>
<keyword evidence="2" id="KW-1003">Cell membrane</keyword>
<gene>
    <name evidence="11" type="ORF">GHN41_17965</name>
    <name evidence="10" type="ORF">GHN86_13540</name>
    <name evidence="9" type="ORF">GHN94_13820</name>
    <name evidence="12" type="ORF">GHO29_15215</name>
</gene>
<dbReference type="EMBL" id="WIWP01000022">
    <property type="protein sequence ID" value="MQT26902.1"/>
    <property type="molecule type" value="Genomic_DNA"/>
</dbReference>
<protein>
    <submittedName>
        <fullName evidence="10">Disulfide bond formation protein B</fullName>
    </submittedName>
</protein>
<dbReference type="PANTHER" id="PTHR36570:SF3">
    <property type="entry name" value="DISULFIDE BOND FORMATION PROTEIN B"/>
    <property type="match status" value="1"/>
</dbReference>
<dbReference type="InterPro" id="IPR023380">
    <property type="entry name" value="DsbB-like_sf"/>
</dbReference>
<organism evidence="10">
    <name type="scientific">Pseudomonas helleri</name>
    <dbReference type="NCBI Taxonomy" id="1608996"/>
    <lineage>
        <taxon>Bacteria</taxon>
        <taxon>Pseudomonadati</taxon>
        <taxon>Pseudomonadota</taxon>
        <taxon>Gammaproteobacteria</taxon>
        <taxon>Pseudomonadales</taxon>
        <taxon>Pseudomonadaceae</taxon>
        <taxon>Pseudomonas</taxon>
    </lineage>
</organism>
<keyword evidence="5 8" id="KW-1133">Transmembrane helix</keyword>
<reference evidence="13 14" key="1">
    <citation type="submission" date="2019-10" db="EMBL/GenBank/DDBJ databases">
        <title>Evaluation of single-gene subtyping targets for Pseudomonas.</title>
        <authorList>
            <person name="Reichler S.J."/>
            <person name="Orsi R.H."/>
            <person name="Wiedmann M."/>
            <person name="Martin N.H."/>
            <person name="Murphy S.I."/>
        </authorList>
    </citation>
    <scope>NUCLEOTIDE SEQUENCE</scope>
    <source>
        <strain evidence="9 15">FSL R10-0802</strain>
        <strain evidence="11 14">FSL R10-1594</strain>
        <strain evidence="12 13">FSL R10-1984</strain>
        <strain evidence="10">FSL R10-2339</strain>
    </source>
</reference>
<dbReference type="InterPro" id="IPR050183">
    <property type="entry name" value="DsbB"/>
</dbReference>
<dbReference type="Pfam" id="PF02600">
    <property type="entry name" value="DsbB"/>
    <property type="match status" value="1"/>
</dbReference>
<name>A0A6A7YVM2_9PSED</name>
<sequence length="173" mass="19034">MFLACSRFIFLLAFLLGSLVMGASLFLEYGLGFEPCLLCQIQRYFLLGFCIVNLMAFVQRPRFSGMRVYSIVSTVLALGGTGSALRQVLLQSQAPEQLMFCQPDLGAILHNLPLSEVVSTIYRGSEACVLTHWSIFDLRVAELSLLAFAGLSVLSGYQIIRALSYRVSPVHAA</sequence>
<evidence type="ECO:0000256" key="3">
    <source>
        <dbReference type="ARBA" id="ARBA00022692"/>
    </source>
</evidence>
<dbReference type="InterPro" id="IPR003752">
    <property type="entry name" value="DiS_bond_form_DsbB/BdbC"/>
</dbReference>
<dbReference type="SUPFAM" id="SSF158442">
    <property type="entry name" value="DsbB-like"/>
    <property type="match status" value="1"/>
</dbReference>
<evidence type="ECO:0000256" key="5">
    <source>
        <dbReference type="ARBA" id="ARBA00022989"/>
    </source>
</evidence>
<dbReference type="GO" id="GO:0015035">
    <property type="term" value="F:protein-disulfide reductase activity"/>
    <property type="evidence" value="ECO:0007669"/>
    <property type="project" value="InterPro"/>
</dbReference>
<keyword evidence="6 8" id="KW-0472">Membrane</keyword>
<evidence type="ECO:0000313" key="15">
    <source>
        <dbReference type="Proteomes" id="UP000713985"/>
    </source>
</evidence>
<proteinExistence type="predicted"/>
<evidence type="ECO:0000313" key="11">
    <source>
        <dbReference type="EMBL" id="MQU18320.1"/>
    </source>
</evidence>
<dbReference type="EMBL" id="WIVT01000025">
    <property type="protein sequence ID" value="MQU18320.1"/>
    <property type="molecule type" value="Genomic_DNA"/>
</dbReference>
<keyword evidence="4" id="KW-0249">Electron transport</keyword>
<dbReference type="EMBL" id="WIVW01000020">
    <property type="protein sequence ID" value="MQU27829.1"/>
    <property type="molecule type" value="Genomic_DNA"/>
</dbReference>
<comment type="caution">
    <text evidence="10">The sequence shown here is derived from an EMBL/GenBank/DDBJ whole genome shotgun (WGS) entry which is preliminary data.</text>
</comment>
<keyword evidence="3 8" id="KW-0812">Transmembrane</keyword>
<keyword evidence="7" id="KW-0676">Redox-active center</keyword>
<keyword evidence="4" id="KW-0813">Transport</keyword>
<dbReference type="GO" id="GO:0006457">
    <property type="term" value="P:protein folding"/>
    <property type="evidence" value="ECO:0007669"/>
    <property type="project" value="InterPro"/>
</dbReference>
<evidence type="ECO:0000256" key="4">
    <source>
        <dbReference type="ARBA" id="ARBA00022982"/>
    </source>
</evidence>
<dbReference type="EMBL" id="WIWC01000020">
    <property type="protein sequence ID" value="MQT81081.1"/>
    <property type="molecule type" value="Genomic_DNA"/>
</dbReference>
<dbReference type="Proteomes" id="UP000443000">
    <property type="component" value="Unassembled WGS sequence"/>
</dbReference>
<dbReference type="Proteomes" id="UP000713985">
    <property type="component" value="Unassembled WGS sequence"/>
</dbReference>
<feature type="transmembrane region" description="Helical" evidence="8">
    <location>
        <begin position="143"/>
        <end position="160"/>
    </location>
</feature>
<feature type="transmembrane region" description="Helical" evidence="8">
    <location>
        <begin position="70"/>
        <end position="89"/>
    </location>
</feature>
<evidence type="ECO:0000313" key="12">
    <source>
        <dbReference type="EMBL" id="MQU27829.1"/>
    </source>
</evidence>
<comment type="subcellular location">
    <subcellularLocation>
        <location evidence="1">Cell membrane</location>
        <topology evidence="1">Multi-pass membrane protein</topology>
    </subcellularLocation>
</comment>
<evidence type="ECO:0000256" key="7">
    <source>
        <dbReference type="ARBA" id="ARBA00023284"/>
    </source>
</evidence>